<dbReference type="SMART" id="SM00612">
    <property type="entry name" value="Kelch"/>
    <property type="match status" value="6"/>
</dbReference>
<dbReference type="InterPro" id="IPR011936">
    <property type="entry name" value="Myxo_disulph_rpt"/>
</dbReference>
<dbReference type="KEGG" id="cfus:CYFUS_001934"/>
<reference evidence="5 6" key="1">
    <citation type="submission" date="2017-06" db="EMBL/GenBank/DDBJ databases">
        <title>Sequencing and comparative analysis of myxobacterial genomes.</title>
        <authorList>
            <person name="Rupp O."/>
            <person name="Goesmann A."/>
            <person name="Sogaard-Andersen L."/>
        </authorList>
    </citation>
    <scope>NUCLEOTIDE SEQUENCE [LARGE SCALE GENOMIC DNA]</scope>
    <source>
        <strain evidence="5 6">DSM 52655</strain>
    </source>
</reference>
<evidence type="ECO:0000259" key="4">
    <source>
        <dbReference type="PROSITE" id="PS50825"/>
    </source>
</evidence>
<dbReference type="InterPro" id="IPR013783">
    <property type="entry name" value="Ig-like_fold"/>
</dbReference>
<dbReference type="AlphaFoldDB" id="A0A250IXQ6"/>
<dbReference type="Pfam" id="PF02494">
    <property type="entry name" value="HYR"/>
    <property type="match status" value="1"/>
</dbReference>
<name>A0A250IXQ6_9BACT</name>
<dbReference type="InterPro" id="IPR006652">
    <property type="entry name" value="Kelch_1"/>
</dbReference>
<dbReference type="InterPro" id="IPR003410">
    <property type="entry name" value="HYR_dom"/>
</dbReference>
<dbReference type="Pfam" id="PF16403">
    <property type="entry name" value="Bact_surface_Ig-like"/>
    <property type="match status" value="1"/>
</dbReference>
<evidence type="ECO:0000256" key="3">
    <source>
        <dbReference type="ARBA" id="ARBA00023157"/>
    </source>
</evidence>
<protein>
    <recommendedName>
        <fullName evidence="4">HYR domain-containing protein</fullName>
    </recommendedName>
</protein>
<evidence type="ECO:0000313" key="6">
    <source>
        <dbReference type="Proteomes" id="UP000217257"/>
    </source>
</evidence>
<evidence type="ECO:0000313" key="5">
    <source>
        <dbReference type="EMBL" id="ATB36519.1"/>
    </source>
</evidence>
<gene>
    <name evidence="5" type="ORF">CYFUS_001934</name>
</gene>
<dbReference type="NCBIfam" id="TIGR02232">
    <property type="entry name" value="myxo_disulf_rpt"/>
    <property type="match status" value="1"/>
</dbReference>
<sequence length="942" mass="97990">MRSETRMKCRRGLCGRMWMALGVLLLSACSGVTPEGEDASPVLSQGETTTQALGTPARGLHSLNKVLILASTVSRGTDSVEAQVARQLGYEVTLASDDEWRSLSTADFASYRALILGDKSCSVAPGLLLAAEETRHIWGPVVDGNVIVVGTDPVYHKETQVTFNAVQFAAAEPGKTGMYAGLSCYYYEMDSPTPVPVLSPFGSFQVSGTSANCKKESSYNDAHIVASHEALEGLTDAVLSNWACSVHEVFHSYPEGDFTPLVIALDPPSGGRWPGSRDFPDGSHGVPYVLARGAAPVRCGDGLVQYPEQCDTGSQNGVPGTPCSAVCRTQWCGDGVVDPGEECDTGASNGSGSCSASCRALALPPVARCKDLLLSTTTTCGATGSVDDGSSDPDGDLVGCTQTPSATFALGTTGVTLTCTDATGLSASCTARVTVTDTTPPSIDCSPALAVECTGRHTSVEVPAPVVSDVCEFGYQRTTEATAFPVGGPYAVGYEAFDSSGNTSACATQVRVLDTAAPTVTLVGEAAQTLACGTPYVEAGVQAADLCDNGEASSPVVTVSGSVNTQVPGTYVVTYSAQDSSGNVGRATRRVTVTPSSACEAPQSGWTLTGSMVQPRLSHTATLLEDGRVLVTGGFNVSSELYGPSTRTFSVTGSNLGSHRGHTATRLRDGRVLIAGGTSSTTRPSAELYVPASGTWQATGRLITSRFNHAAVLLPSGKVLVAGGFDKESGGSPLRSAELYDPATGVWSSTSALAYPRGFHTMTLLPDGKVLVTGGSLQSDHELESATLVPEAELYDPVTETWTSAGRTRTGHAWHTATRLPDGKVLVVGGVSLTVPLGDAAELYDPATGTWKTTGSMKSPRRWHTATLLPNGEVMVAGGYHQYTGIQYAAERYNPATDTWSATVAMHVDRYQHTATLLPDGTVLAVGGASNHDQASAEYYRP</sequence>
<dbReference type="EMBL" id="CP022098">
    <property type="protein sequence ID" value="ATB36519.1"/>
    <property type="molecule type" value="Genomic_DNA"/>
</dbReference>
<dbReference type="PANTHER" id="PTHR45632:SF17">
    <property type="entry name" value="KELCH-LIKE PROTEIN 31"/>
    <property type="match status" value="1"/>
</dbReference>
<accession>A0A250IXQ6</accession>
<organism evidence="5 6">
    <name type="scientific">Cystobacter fuscus</name>
    <dbReference type="NCBI Taxonomy" id="43"/>
    <lineage>
        <taxon>Bacteria</taxon>
        <taxon>Pseudomonadati</taxon>
        <taxon>Myxococcota</taxon>
        <taxon>Myxococcia</taxon>
        <taxon>Myxococcales</taxon>
        <taxon>Cystobacterineae</taxon>
        <taxon>Archangiaceae</taxon>
        <taxon>Cystobacter</taxon>
    </lineage>
</organism>
<dbReference type="PROSITE" id="PS50825">
    <property type="entry name" value="HYR"/>
    <property type="match status" value="1"/>
</dbReference>
<dbReference type="Gene3D" id="2.60.40.10">
    <property type="entry name" value="Immunoglobulins"/>
    <property type="match status" value="1"/>
</dbReference>
<evidence type="ECO:0000256" key="1">
    <source>
        <dbReference type="ARBA" id="ARBA00022729"/>
    </source>
</evidence>
<dbReference type="Gene3D" id="2.130.10.80">
    <property type="entry name" value="Galactose oxidase/kelch, beta-propeller"/>
    <property type="match status" value="3"/>
</dbReference>
<dbReference type="PANTHER" id="PTHR45632">
    <property type="entry name" value="LD33804P"/>
    <property type="match status" value="1"/>
</dbReference>
<dbReference type="SUPFAM" id="SSF117281">
    <property type="entry name" value="Kelch motif"/>
    <property type="match status" value="2"/>
</dbReference>
<dbReference type="Gene3D" id="2.120.10.80">
    <property type="entry name" value="Kelch-type beta propeller"/>
    <property type="match status" value="1"/>
</dbReference>
<dbReference type="PROSITE" id="PS51257">
    <property type="entry name" value="PROKAR_LIPOPROTEIN"/>
    <property type="match status" value="1"/>
</dbReference>
<evidence type="ECO:0000256" key="2">
    <source>
        <dbReference type="ARBA" id="ARBA00022737"/>
    </source>
</evidence>
<dbReference type="Pfam" id="PF24681">
    <property type="entry name" value="Kelch_KLHDC2_KLHL20_DRC7"/>
    <property type="match status" value="1"/>
</dbReference>
<dbReference type="InterPro" id="IPR015915">
    <property type="entry name" value="Kelch-typ_b-propeller"/>
</dbReference>
<dbReference type="InterPro" id="IPR032179">
    <property type="entry name" value="Cry22Aa_Ig-like"/>
</dbReference>
<keyword evidence="2" id="KW-0677">Repeat</keyword>
<feature type="domain" description="HYR" evidence="4">
    <location>
        <begin position="436"/>
        <end position="514"/>
    </location>
</feature>
<dbReference type="InterPro" id="IPR037293">
    <property type="entry name" value="Gal_Oxidase_central_sf"/>
</dbReference>
<proteinExistence type="predicted"/>
<keyword evidence="3" id="KW-1015">Disulfide bond</keyword>
<dbReference type="Proteomes" id="UP000217257">
    <property type="component" value="Chromosome"/>
</dbReference>
<keyword evidence="1" id="KW-0732">Signal</keyword>